<evidence type="ECO:0000256" key="1">
    <source>
        <dbReference type="SAM" id="Coils"/>
    </source>
</evidence>
<keyword evidence="1" id="KW-0175">Coiled coil</keyword>
<accession>A0A399D5J7</accession>
<sequence length="201" mass="22022">MFEIMKRIFFVLTLFAAAFIFVCCGKLPQAELDGAKAGIELAKTAQADMYLETDFFALQDSLNATIVVMEARKSKMFANYNDVTAKLKEITEQATELVAKTETRKEEIKSELVSAQSAITALQEENHQLLGIAPKGKEGKEALDAIKADIDGISISVSEVPALIENGDLLNAQTKIKAAQEKALGINTELKTVLEKYMKKS</sequence>
<dbReference type="EMBL" id="QWET01000002">
    <property type="protein sequence ID" value="RIH66766.1"/>
    <property type="molecule type" value="Genomic_DNA"/>
</dbReference>
<evidence type="ECO:0000313" key="3">
    <source>
        <dbReference type="Proteomes" id="UP000266441"/>
    </source>
</evidence>
<evidence type="ECO:0000313" key="2">
    <source>
        <dbReference type="EMBL" id="RIH66766.1"/>
    </source>
</evidence>
<feature type="coiled-coil region" evidence="1">
    <location>
        <begin position="80"/>
        <end position="125"/>
    </location>
</feature>
<protein>
    <recommendedName>
        <fullName evidence="4">DUF4398 domain-containing protein</fullName>
    </recommendedName>
</protein>
<keyword evidence="3" id="KW-1185">Reference proteome</keyword>
<organism evidence="2 3">
    <name type="scientific">Mariniphaga sediminis</name>
    <dbReference type="NCBI Taxonomy" id="1628158"/>
    <lineage>
        <taxon>Bacteria</taxon>
        <taxon>Pseudomonadati</taxon>
        <taxon>Bacteroidota</taxon>
        <taxon>Bacteroidia</taxon>
        <taxon>Marinilabiliales</taxon>
        <taxon>Prolixibacteraceae</taxon>
        <taxon>Mariniphaga</taxon>
    </lineage>
</organism>
<reference evidence="2 3" key="1">
    <citation type="journal article" date="2015" name="Int. J. Syst. Evol. Microbiol.">
        <title>Mariniphaga sediminis sp. nov., isolated from coastal sediment.</title>
        <authorList>
            <person name="Wang F.Q."/>
            <person name="Shen Q.Y."/>
            <person name="Chen G.J."/>
            <person name="Du Z.J."/>
        </authorList>
    </citation>
    <scope>NUCLEOTIDE SEQUENCE [LARGE SCALE GENOMIC DNA]</scope>
    <source>
        <strain evidence="2 3">SY21</strain>
    </source>
</reference>
<comment type="caution">
    <text evidence="2">The sequence shown here is derived from an EMBL/GenBank/DDBJ whole genome shotgun (WGS) entry which is preliminary data.</text>
</comment>
<evidence type="ECO:0008006" key="4">
    <source>
        <dbReference type="Google" id="ProtNLM"/>
    </source>
</evidence>
<gene>
    <name evidence="2" type="ORF">D1164_04010</name>
</gene>
<name>A0A399D5J7_9BACT</name>
<dbReference type="AlphaFoldDB" id="A0A399D5J7"/>
<proteinExistence type="predicted"/>
<dbReference type="Proteomes" id="UP000266441">
    <property type="component" value="Unassembled WGS sequence"/>
</dbReference>